<keyword evidence="3" id="KW-1185">Reference proteome</keyword>
<organism evidence="2 3">
    <name type="scientific">Photobacterium aquae</name>
    <dbReference type="NCBI Taxonomy" id="1195763"/>
    <lineage>
        <taxon>Bacteria</taxon>
        <taxon>Pseudomonadati</taxon>
        <taxon>Pseudomonadota</taxon>
        <taxon>Gammaproteobacteria</taxon>
        <taxon>Vibrionales</taxon>
        <taxon>Vibrionaceae</taxon>
        <taxon>Photobacterium</taxon>
    </lineage>
</organism>
<name>A0A0J1H4F8_9GAMM</name>
<evidence type="ECO:0000256" key="1">
    <source>
        <dbReference type="SAM" id="SignalP"/>
    </source>
</evidence>
<feature type="signal peptide" evidence="1">
    <location>
        <begin position="1"/>
        <end position="21"/>
    </location>
</feature>
<dbReference type="EMBL" id="LDOT01000009">
    <property type="protein sequence ID" value="KLV06640.1"/>
    <property type="molecule type" value="Genomic_DNA"/>
</dbReference>
<sequence length="69" mass="7426">MKKAILLVAALSSLVLMGCSAQEKQDIKAGFRDIGHATRDASKATGHFFRDTTKDVIKNAKETTSSNDS</sequence>
<dbReference type="PATRIC" id="fig|1195763.3.peg.1801"/>
<accession>A0A0J1H4F8</accession>
<evidence type="ECO:0008006" key="4">
    <source>
        <dbReference type="Google" id="ProtNLM"/>
    </source>
</evidence>
<evidence type="ECO:0000313" key="3">
    <source>
        <dbReference type="Proteomes" id="UP000036097"/>
    </source>
</evidence>
<evidence type="ECO:0000313" key="2">
    <source>
        <dbReference type="EMBL" id="KLV06640.1"/>
    </source>
</evidence>
<protein>
    <recommendedName>
        <fullName evidence="4">Lipoprotein</fullName>
    </recommendedName>
</protein>
<dbReference type="PROSITE" id="PS51257">
    <property type="entry name" value="PROKAR_LIPOPROTEIN"/>
    <property type="match status" value="1"/>
</dbReference>
<dbReference type="Proteomes" id="UP000036097">
    <property type="component" value="Unassembled WGS sequence"/>
</dbReference>
<dbReference type="OrthoDB" id="5880051at2"/>
<feature type="chain" id="PRO_5005252322" description="Lipoprotein" evidence="1">
    <location>
        <begin position="22"/>
        <end position="69"/>
    </location>
</feature>
<comment type="caution">
    <text evidence="2">The sequence shown here is derived from an EMBL/GenBank/DDBJ whole genome shotgun (WGS) entry which is preliminary data.</text>
</comment>
<reference evidence="2 3" key="1">
    <citation type="submission" date="2015-05" db="EMBL/GenBank/DDBJ databases">
        <title>Photobacterium galathea sp. nov.</title>
        <authorList>
            <person name="Machado H."/>
            <person name="Gram L."/>
        </authorList>
    </citation>
    <scope>NUCLEOTIDE SEQUENCE [LARGE SCALE GENOMIC DNA]</scope>
    <source>
        <strain evidence="2 3">CGMCC 1.12159</strain>
    </source>
</reference>
<dbReference type="RefSeq" id="WP_047878432.1">
    <property type="nucleotide sequence ID" value="NZ_LDOT01000009.1"/>
</dbReference>
<proteinExistence type="predicted"/>
<gene>
    <name evidence="2" type="ORF">ABT56_08460</name>
</gene>
<dbReference type="AlphaFoldDB" id="A0A0J1H4F8"/>
<keyword evidence="1" id="KW-0732">Signal</keyword>